<keyword evidence="1" id="KW-1133">Transmembrane helix</keyword>
<evidence type="ECO:0000313" key="2">
    <source>
        <dbReference type="EMBL" id="KAK8882408.1"/>
    </source>
</evidence>
<dbReference type="EMBL" id="JAPFFF010000009">
    <property type="protein sequence ID" value="KAK8882408.1"/>
    <property type="molecule type" value="Genomic_DNA"/>
</dbReference>
<keyword evidence="3" id="KW-1185">Reference proteome</keyword>
<keyword evidence="1" id="KW-0472">Membrane</keyword>
<evidence type="ECO:0000313" key="3">
    <source>
        <dbReference type="Proteomes" id="UP001470230"/>
    </source>
</evidence>
<keyword evidence="1" id="KW-0812">Transmembrane</keyword>
<protein>
    <recommendedName>
        <fullName evidence="4">Right handed beta helix domain-containing protein</fullName>
    </recommendedName>
</protein>
<comment type="caution">
    <text evidence="2">The sequence shown here is derived from an EMBL/GenBank/DDBJ whole genome shotgun (WGS) entry which is preliminary data.</text>
</comment>
<evidence type="ECO:0008006" key="4">
    <source>
        <dbReference type="Google" id="ProtNLM"/>
    </source>
</evidence>
<sequence>MNFTILSLNLIHLVTKSPTFTISIDQSCLSLNLHNCLFKFSLSNLYYSNSYNLLLVSKTNFQFFLDTPIKIEETYVTNAHVKFDRVAIYDTSFICKDSTFRDCQSIFGQGGAISSLSSTILKNCFFDRCESELGGAIYSGSDIDYFSTSFLNCIGIKCGGCIFSDHPEKIIISFCTLSRSMSATGGALAASSEGQLTLRYNNVSTCGSFASNGAFDLSFLSSELYFIIFDQCFATKSTTGIRFYMNKGISLKSNLFVYMISNEAQPDEGAVLTIIDPSDSCLISHCSFSKTQKISGYTIYVDHSDLDSKSNSNYKEIKIINCCFTYPKDLEINNNTMITIVNETNQMSLFSATCDTFIPLLLPRKMGYVQELEQPQEQLLDSFLQKYAVWFISREAILLLIVGFAIGFLVWIVFMFLFKRRRRHRIRQRRAFQML</sequence>
<evidence type="ECO:0000256" key="1">
    <source>
        <dbReference type="SAM" id="Phobius"/>
    </source>
</evidence>
<dbReference type="Proteomes" id="UP001470230">
    <property type="component" value="Unassembled WGS sequence"/>
</dbReference>
<proteinExistence type="predicted"/>
<reference evidence="2 3" key="1">
    <citation type="submission" date="2024-04" db="EMBL/GenBank/DDBJ databases">
        <title>Tritrichomonas musculus Genome.</title>
        <authorList>
            <person name="Alves-Ferreira E."/>
            <person name="Grigg M."/>
            <person name="Lorenzi H."/>
            <person name="Galac M."/>
        </authorList>
    </citation>
    <scope>NUCLEOTIDE SEQUENCE [LARGE SCALE GENOMIC DNA]</scope>
    <source>
        <strain evidence="2 3">EAF2021</strain>
    </source>
</reference>
<organism evidence="2 3">
    <name type="scientific">Tritrichomonas musculus</name>
    <dbReference type="NCBI Taxonomy" id="1915356"/>
    <lineage>
        <taxon>Eukaryota</taxon>
        <taxon>Metamonada</taxon>
        <taxon>Parabasalia</taxon>
        <taxon>Tritrichomonadida</taxon>
        <taxon>Tritrichomonadidae</taxon>
        <taxon>Tritrichomonas</taxon>
    </lineage>
</organism>
<accession>A0ABR2JVC8</accession>
<dbReference type="SUPFAM" id="SSF51126">
    <property type="entry name" value="Pectin lyase-like"/>
    <property type="match status" value="1"/>
</dbReference>
<name>A0ABR2JVC8_9EUKA</name>
<gene>
    <name evidence="2" type="ORF">M9Y10_045050</name>
</gene>
<dbReference type="InterPro" id="IPR011050">
    <property type="entry name" value="Pectin_lyase_fold/virulence"/>
</dbReference>
<feature type="transmembrane region" description="Helical" evidence="1">
    <location>
        <begin position="396"/>
        <end position="418"/>
    </location>
</feature>